<sequence length="188" mass="21905">MDFFSGNEIVLLIWGIGILHFIFRWMKERRSSDRSTEGTPREENGYSIPETPLPRPSSYGAGKDNDKKYNYKELRERVLRSWGMKDVRSDEMDLPDEMERSVYREAEAPAAVSIMECSGDTENRFHQYLSKPLRERKTKPMAVEPITAPKAAQAAADWSEETVRTWAKYDVVFGEPRGRRPWTPFVRH</sequence>
<proteinExistence type="predicted"/>
<dbReference type="EMBL" id="JABZMK010000001">
    <property type="protein sequence ID" value="MBF1128657.1"/>
    <property type="molecule type" value="Genomic_DNA"/>
</dbReference>
<keyword evidence="2" id="KW-1133">Transmembrane helix</keyword>
<evidence type="ECO:0000313" key="4">
    <source>
        <dbReference type="Proteomes" id="UP000757890"/>
    </source>
</evidence>
<feature type="transmembrane region" description="Helical" evidence="2">
    <location>
        <begin position="6"/>
        <end position="26"/>
    </location>
</feature>
<protein>
    <submittedName>
        <fullName evidence="3">Uncharacterized protein</fullName>
    </submittedName>
</protein>
<dbReference type="Proteomes" id="UP000757890">
    <property type="component" value="Unassembled WGS sequence"/>
</dbReference>
<evidence type="ECO:0000256" key="2">
    <source>
        <dbReference type="SAM" id="Phobius"/>
    </source>
</evidence>
<organism evidence="3 4">
    <name type="scientific">Dialister invisus</name>
    <dbReference type="NCBI Taxonomy" id="218538"/>
    <lineage>
        <taxon>Bacteria</taxon>
        <taxon>Bacillati</taxon>
        <taxon>Bacillota</taxon>
        <taxon>Negativicutes</taxon>
        <taxon>Veillonellales</taxon>
        <taxon>Veillonellaceae</taxon>
        <taxon>Dialister</taxon>
    </lineage>
</organism>
<name>A0A930FQF5_9FIRM</name>
<dbReference type="RefSeq" id="WP_227137611.1">
    <property type="nucleotide sequence ID" value="NZ_CAUCMF010000030.1"/>
</dbReference>
<dbReference type="AlphaFoldDB" id="A0A930FQF5"/>
<feature type="compositionally biased region" description="Basic and acidic residues" evidence="1">
    <location>
        <begin position="32"/>
        <end position="44"/>
    </location>
</feature>
<keyword evidence="2" id="KW-0812">Transmembrane</keyword>
<evidence type="ECO:0000313" key="3">
    <source>
        <dbReference type="EMBL" id="MBF1128657.1"/>
    </source>
</evidence>
<evidence type="ECO:0000256" key="1">
    <source>
        <dbReference type="SAM" id="MobiDB-lite"/>
    </source>
</evidence>
<gene>
    <name evidence="3" type="ORF">HXL70_01205</name>
</gene>
<comment type="caution">
    <text evidence="3">The sequence shown here is derived from an EMBL/GenBank/DDBJ whole genome shotgun (WGS) entry which is preliminary data.</text>
</comment>
<reference evidence="3" key="1">
    <citation type="submission" date="2020-04" db="EMBL/GenBank/DDBJ databases">
        <title>Deep metagenomics examines the oral microbiome during advanced dental caries in children, revealing novel taxa and co-occurrences with host molecules.</title>
        <authorList>
            <person name="Baker J.L."/>
            <person name="Morton J.T."/>
            <person name="Dinis M."/>
            <person name="Alvarez R."/>
            <person name="Tran N.C."/>
            <person name="Knight R."/>
            <person name="Edlund A."/>
        </authorList>
    </citation>
    <scope>NUCLEOTIDE SEQUENCE</scope>
    <source>
        <strain evidence="3">JCVI_32_bin.14</strain>
    </source>
</reference>
<keyword evidence="2" id="KW-0472">Membrane</keyword>
<feature type="region of interest" description="Disordered" evidence="1">
    <location>
        <begin position="32"/>
        <end position="66"/>
    </location>
</feature>
<accession>A0A930FQF5</accession>